<evidence type="ECO:0000313" key="2">
    <source>
        <dbReference type="EMBL" id="CAE0835979.1"/>
    </source>
</evidence>
<proteinExistence type="predicted"/>
<accession>A0A7S4GG07</accession>
<feature type="region of interest" description="Disordered" evidence="1">
    <location>
        <begin position="154"/>
        <end position="173"/>
    </location>
</feature>
<sequence>MLYIVKNALPPLPAKDKGLYPVDGAPSHMHASVPLAMKKQRYQEYISPPGVTPWAQACDKTEINKNFGQDMEHRYTDWVGEELERNPDDRKPVPAPPRDLFAQWVRDAWEHIPDEDLRKAMLRAIFPGGLKLSQLEDVAFFAEQHPMNVDFSGHAAQNDCDSDSCMDTGTDTD</sequence>
<evidence type="ECO:0008006" key="3">
    <source>
        <dbReference type="Google" id="ProtNLM"/>
    </source>
</evidence>
<protein>
    <recommendedName>
        <fullName evidence="3">DDE-1 domain-containing protein</fullName>
    </recommendedName>
</protein>
<name>A0A7S4GG07_9EUGL</name>
<feature type="compositionally biased region" description="Acidic residues" evidence="1">
    <location>
        <begin position="160"/>
        <end position="173"/>
    </location>
</feature>
<reference evidence="2" key="1">
    <citation type="submission" date="2021-01" db="EMBL/GenBank/DDBJ databases">
        <authorList>
            <person name="Corre E."/>
            <person name="Pelletier E."/>
            <person name="Niang G."/>
            <person name="Scheremetjew M."/>
            <person name="Finn R."/>
            <person name="Kale V."/>
            <person name="Holt S."/>
            <person name="Cochrane G."/>
            <person name="Meng A."/>
            <person name="Brown T."/>
            <person name="Cohen L."/>
        </authorList>
    </citation>
    <scope>NUCLEOTIDE SEQUENCE</scope>
    <source>
        <strain evidence="2">CCMP1594</strain>
    </source>
</reference>
<gene>
    <name evidence="2" type="ORF">EGYM00163_LOCUS47333</name>
</gene>
<dbReference type="AlphaFoldDB" id="A0A7S4GG07"/>
<organism evidence="2">
    <name type="scientific">Eutreptiella gymnastica</name>
    <dbReference type="NCBI Taxonomy" id="73025"/>
    <lineage>
        <taxon>Eukaryota</taxon>
        <taxon>Discoba</taxon>
        <taxon>Euglenozoa</taxon>
        <taxon>Euglenida</taxon>
        <taxon>Spirocuta</taxon>
        <taxon>Euglenophyceae</taxon>
        <taxon>Eutreptiales</taxon>
        <taxon>Eutreptiaceae</taxon>
        <taxon>Eutreptiella</taxon>
    </lineage>
</organism>
<evidence type="ECO:0000256" key="1">
    <source>
        <dbReference type="SAM" id="MobiDB-lite"/>
    </source>
</evidence>
<dbReference type="EMBL" id="HBJA01137587">
    <property type="protein sequence ID" value="CAE0835979.1"/>
    <property type="molecule type" value="Transcribed_RNA"/>
</dbReference>